<dbReference type="AlphaFoldDB" id="A0A397S7S9"/>
<evidence type="ECO:0000313" key="3">
    <source>
        <dbReference type="Proteomes" id="UP000265703"/>
    </source>
</evidence>
<dbReference type="OrthoDB" id="2446120at2759"/>
<comment type="caution">
    <text evidence="2">The sequence shown here is derived from an EMBL/GenBank/DDBJ whole genome shotgun (WGS) entry which is preliminary data.</text>
</comment>
<feature type="compositionally biased region" description="Acidic residues" evidence="1">
    <location>
        <begin position="153"/>
        <end position="169"/>
    </location>
</feature>
<dbReference type="InterPro" id="IPR012337">
    <property type="entry name" value="RNaseH-like_sf"/>
</dbReference>
<protein>
    <recommendedName>
        <fullName evidence="4">HAT C-terminal dimerisation domain-containing protein</fullName>
    </recommendedName>
</protein>
<evidence type="ECO:0008006" key="4">
    <source>
        <dbReference type="Google" id="ProtNLM"/>
    </source>
</evidence>
<dbReference type="SUPFAM" id="SSF53098">
    <property type="entry name" value="Ribonuclease H-like"/>
    <property type="match status" value="1"/>
</dbReference>
<gene>
    <name evidence="2" type="ORF">C1645_809635</name>
</gene>
<dbReference type="EMBL" id="QKYT01000669">
    <property type="protein sequence ID" value="RIA82403.1"/>
    <property type="molecule type" value="Genomic_DNA"/>
</dbReference>
<accession>A0A397S7S9</accession>
<keyword evidence="3" id="KW-1185">Reference proteome</keyword>
<proteinExistence type="predicted"/>
<evidence type="ECO:0000256" key="1">
    <source>
        <dbReference type="SAM" id="MobiDB-lite"/>
    </source>
</evidence>
<reference evidence="2 3" key="1">
    <citation type="submission" date="2018-06" db="EMBL/GenBank/DDBJ databases">
        <title>Comparative genomics reveals the genomic features of Rhizophagus irregularis, R. cerebriforme, R. diaphanum and Gigaspora rosea, and their symbiotic lifestyle signature.</title>
        <authorList>
            <person name="Morin E."/>
            <person name="San Clemente H."/>
            <person name="Chen E.C.H."/>
            <person name="De La Providencia I."/>
            <person name="Hainaut M."/>
            <person name="Kuo A."/>
            <person name="Kohler A."/>
            <person name="Murat C."/>
            <person name="Tang N."/>
            <person name="Roy S."/>
            <person name="Loubradou J."/>
            <person name="Henrissat B."/>
            <person name="Grigoriev I.V."/>
            <person name="Corradi N."/>
            <person name="Roux C."/>
            <person name="Martin F.M."/>
        </authorList>
    </citation>
    <scope>NUCLEOTIDE SEQUENCE [LARGE SCALE GENOMIC DNA]</scope>
    <source>
        <strain evidence="2 3">DAOM 227022</strain>
    </source>
</reference>
<dbReference type="Proteomes" id="UP000265703">
    <property type="component" value="Unassembled WGS sequence"/>
</dbReference>
<organism evidence="2 3">
    <name type="scientific">Glomus cerebriforme</name>
    <dbReference type="NCBI Taxonomy" id="658196"/>
    <lineage>
        <taxon>Eukaryota</taxon>
        <taxon>Fungi</taxon>
        <taxon>Fungi incertae sedis</taxon>
        <taxon>Mucoromycota</taxon>
        <taxon>Glomeromycotina</taxon>
        <taxon>Glomeromycetes</taxon>
        <taxon>Glomerales</taxon>
        <taxon>Glomeraceae</taxon>
        <taxon>Glomus</taxon>
    </lineage>
</organism>
<sequence>MWLNTCEVKPQRLAIKFFSIIPSSAACERMFLSLGWLYGKCRTRLGIDQLDQLDQLEGLAKIYRFNLSNSAEQFHQNQTEVSPESMKRLQEQFFNELEEEVFSEELENIELPNPAEHLYINEPDLNLNISDVINLQPPIFHSTGIHFNNNEREVDEDESSDNDDELRCE</sequence>
<feature type="region of interest" description="Disordered" evidence="1">
    <location>
        <begin position="145"/>
        <end position="169"/>
    </location>
</feature>
<name>A0A397S7S9_9GLOM</name>
<evidence type="ECO:0000313" key="2">
    <source>
        <dbReference type="EMBL" id="RIA82403.1"/>
    </source>
</evidence>